<reference evidence="7 8" key="1">
    <citation type="submission" date="2019-07" db="EMBL/GenBank/DDBJ databases">
        <title>Litoreibacter alkalisoli sp. nov., isolated from saline-alkaline soil.</title>
        <authorList>
            <person name="Wang S."/>
            <person name="Xu L."/>
            <person name="Xing Y.-T."/>
            <person name="Sun J.-Q."/>
        </authorList>
    </citation>
    <scope>NUCLEOTIDE SEQUENCE [LARGE SCALE GENOMIC DNA]</scope>
    <source>
        <strain evidence="7 8">LN3S51</strain>
        <plasmid evidence="7 8">unnamed3</plasmid>
    </source>
</reference>
<gene>
    <name evidence="7" type="ORF">FPZ52_15185</name>
</gene>
<evidence type="ECO:0000313" key="7">
    <source>
        <dbReference type="EMBL" id="QDY71057.1"/>
    </source>
</evidence>
<evidence type="ECO:0000256" key="3">
    <source>
        <dbReference type="ARBA" id="ARBA00022723"/>
    </source>
</evidence>
<dbReference type="InterPro" id="IPR023801">
    <property type="entry name" value="His_deacetylse_dom"/>
</dbReference>
<keyword evidence="8" id="KW-1185">Reference proteome</keyword>
<dbReference type="InterPro" id="IPR037138">
    <property type="entry name" value="His_deacetylse_dom_sf"/>
</dbReference>
<keyword evidence="5" id="KW-0862">Zinc</keyword>
<keyword evidence="7" id="KW-0614">Plasmid</keyword>
<dbReference type="OrthoDB" id="9808367at2"/>
<evidence type="ECO:0000259" key="6">
    <source>
        <dbReference type="Pfam" id="PF00850"/>
    </source>
</evidence>
<comment type="cofactor">
    <cofactor evidence="1">
        <name>Zn(2+)</name>
        <dbReference type="ChEBI" id="CHEBI:29105"/>
    </cofactor>
</comment>
<dbReference type="CDD" id="cd10001">
    <property type="entry name" value="HDAC_classII_APAH"/>
    <property type="match status" value="1"/>
</dbReference>
<dbReference type="PANTHER" id="PTHR10625:SF17">
    <property type="entry name" value="HISTONE DEACETYLASE 8"/>
    <property type="match status" value="1"/>
</dbReference>
<evidence type="ECO:0000256" key="5">
    <source>
        <dbReference type="ARBA" id="ARBA00022833"/>
    </source>
</evidence>
<geneLocation type="plasmid" evidence="7 8">
    <name>unnamed3</name>
</geneLocation>
<keyword evidence="4" id="KW-0378">Hydrolase</keyword>
<dbReference type="PANTHER" id="PTHR10625">
    <property type="entry name" value="HISTONE DEACETYLASE HDAC1-RELATED"/>
    <property type="match status" value="1"/>
</dbReference>
<dbReference type="InterPro" id="IPR000286">
    <property type="entry name" value="HDACs"/>
</dbReference>
<dbReference type="GO" id="GO:0016787">
    <property type="term" value="F:hydrolase activity"/>
    <property type="evidence" value="ECO:0007669"/>
    <property type="project" value="UniProtKB-KW"/>
</dbReference>
<organism evidence="7 8">
    <name type="scientific">Qingshengfaniella alkalisoli</name>
    <dbReference type="NCBI Taxonomy" id="2599296"/>
    <lineage>
        <taxon>Bacteria</taxon>
        <taxon>Pseudomonadati</taxon>
        <taxon>Pseudomonadota</taxon>
        <taxon>Alphaproteobacteria</taxon>
        <taxon>Rhodobacterales</taxon>
        <taxon>Paracoccaceae</taxon>
        <taxon>Qingshengfaniella</taxon>
    </lineage>
</organism>
<dbReference type="InterPro" id="IPR023696">
    <property type="entry name" value="Ureohydrolase_dom_sf"/>
</dbReference>
<dbReference type="Proteomes" id="UP000318483">
    <property type="component" value="Plasmid unnamed3"/>
</dbReference>
<sequence length="340" mass="35938">MKAIFDDRQYVHDPKHFMRNGDRLENPEQPERADRLKAGAIAAGCDIVVPSDNGLGPIAAIHTSEYLGFLRTIHGRWTAVDGAGPEVIPNIHPPARTASYPSSPAGLAGYHQADTSCPISEGTWESAYWSAQTAITGADVVLAGGRSAYALCRPPGHHAFSDMAGGFCFLSNAAIAAQRFVAAGLRPAILDVDVHHGNGTQGVFYNRADVLTVSIHADPSGFYPFFWGYAAERGDGAGLGSNLNLPLPRGTREPEYQESLAVAFERIRDFGADVLVLALGLDTHVNDPFEGFAISTEGLGDITAAVAKVGLPTLLVQEGGYLSDDLGPNLTAALQGFLGV</sequence>
<evidence type="ECO:0000256" key="1">
    <source>
        <dbReference type="ARBA" id="ARBA00001947"/>
    </source>
</evidence>
<evidence type="ECO:0000256" key="4">
    <source>
        <dbReference type="ARBA" id="ARBA00022801"/>
    </source>
</evidence>
<dbReference type="Pfam" id="PF00850">
    <property type="entry name" value="Hist_deacetyl"/>
    <property type="match status" value="1"/>
</dbReference>
<dbReference type="GO" id="GO:0046872">
    <property type="term" value="F:metal ion binding"/>
    <property type="evidence" value="ECO:0007669"/>
    <property type="project" value="UniProtKB-KW"/>
</dbReference>
<dbReference type="EMBL" id="CP042264">
    <property type="protein sequence ID" value="QDY71057.1"/>
    <property type="molecule type" value="Genomic_DNA"/>
</dbReference>
<comment type="similarity">
    <text evidence="2">Belongs to the histone deacetylase family.</text>
</comment>
<name>A0A5B8J9S4_9RHOB</name>
<dbReference type="SUPFAM" id="SSF52768">
    <property type="entry name" value="Arginase/deacetylase"/>
    <property type="match status" value="1"/>
</dbReference>
<evidence type="ECO:0000256" key="2">
    <source>
        <dbReference type="ARBA" id="ARBA00005947"/>
    </source>
</evidence>
<dbReference type="GO" id="GO:0040029">
    <property type="term" value="P:epigenetic regulation of gene expression"/>
    <property type="evidence" value="ECO:0007669"/>
    <property type="project" value="TreeGrafter"/>
</dbReference>
<dbReference type="RefSeq" id="WP_146366473.1">
    <property type="nucleotide sequence ID" value="NZ_CP042264.1"/>
</dbReference>
<evidence type="ECO:0000313" key="8">
    <source>
        <dbReference type="Proteomes" id="UP000318483"/>
    </source>
</evidence>
<protein>
    <submittedName>
        <fullName evidence="7">Histone deacetylase family protein</fullName>
    </submittedName>
</protein>
<dbReference type="AlphaFoldDB" id="A0A5B8J9S4"/>
<dbReference type="PRINTS" id="PR01270">
    <property type="entry name" value="HDASUPER"/>
</dbReference>
<accession>A0A5B8J9S4</accession>
<keyword evidence="3" id="KW-0479">Metal-binding</keyword>
<feature type="domain" description="Histone deacetylase" evidence="6">
    <location>
        <begin position="28"/>
        <end position="334"/>
    </location>
</feature>
<dbReference type="GO" id="GO:0004407">
    <property type="term" value="F:histone deacetylase activity"/>
    <property type="evidence" value="ECO:0007669"/>
    <property type="project" value="TreeGrafter"/>
</dbReference>
<proteinExistence type="inferred from homology"/>
<dbReference type="KEGG" id="lit:FPZ52_15185"/>
<dbReference type="Gene3D" id="3.40.800.20">
    <property type="entry name" value="Histone deacetylase domain"/>
    <property type="match status" value="1"/>
</dbReference>